<dbReference type="Proteomes" id="UP000189580">
    <property type="component" value="Chromosome b"/>
</dbReference>
<dbReference type="EMBL" id="CP014503">
    <property type="protein sequence ID" value="ANB14926.1"/>
    <property type="molecule type" value="Genomic_DNA"/>
</dbReference>
<feature type="domain" description="Gfo/Idh/MocA-like oxidoreductase N-terminal" evidence="6">
    <location>
        <begin position="53"/>
        <end position="148"/>
    </location>
</feature>
<dbReference type="InterPro" id="IPR036291">
    <property type="entry name" value="NAD(P)-bd_dom_sf"/>
</dbReference>
<organism evidence="8 9">
    <name type="scientific">Sugiyamaella lignohabitans</name>
    <dbReference type="NCBI Taxonomy" id="796027"/>
    <lineage>
        <taxon>Eukaryota</taxon>
        <taxon>Fungi</taxon>
        <taxon>Dikarya</taxon>
        <taxon>Ascomycota</taxon>
        <taxon>Saccharomycotina</taxon>
        <taxon>Dipodascomycetes</taxon>
        <taxon>Dipodascales</taxon>
        <taxon>Trichomonascaceae</taxon>
        <taxon>Sugiyamaella</taxon>
    </lineage>
</organism>
<dbReference type="GO" id="GO:0047837">
    <property type="term" value="F:D-xylose 1-dehydrogenase (NADP+) activity"/>
    <property type="evidence" value="ECO:0007669"/>
    <property type="project" value="UniProtKB-EC"/>
</dbReference>
<evidence type="ECO:0000259" key="6">
    <source>
        <dbReference type="Pfam" id="PF01408"/>
    </source>
</evidence>
<comment type="similarity">
    <text evidence="1">Belongs to the Gfo/Idh/MocA family.</text>
</comment>
<evidence type="ECO:0000256" key="5">
    <source>
        <dbReference type="ARBA" id="ARBA00049233"/>
    </source>
</evidence>
<evidence type="ECO:0000313" key="8">
    <source>
        <dbReference type="EMBL" id="ANB14926.1"/>
    </source>
</evidence>
<dbReference type="Gene3D" id="3.40.50.720">
    <property type="entry name" value="NAD(P)-binding Rossmann-like Domain"/>
    <property type="match status" value="1"/>
</dbReference>
<evidence type="ECO:0000313" key="9">
    <source>
        <dbReference type="Proteomes" id="UP000189580"/>
    </source>
</evidence>
<dbReference type="SUPFAM" id="SSF51735">
    <property type="entry name" value="NAD(P)-binding Rossmann-fold domains"/>
    <property type="match status" value="1"/>
</dbReference>
<feature type="domain" description="GFO/IDH/MocA-like oxidoreductase" evidence="7">
    <location>
        <begin position="164"/>
        <end position="286"/>
    </location>
</feature>
<dbReference type="InterPro" id="IPR050984">
    <property type="entry name" value="Gfo/Idh/MocA_domain"/>
</dbReference>
<dbReference type="GeneID" id="30034466"/>
<proteinExistence type="inferred from homology"/>
<evidence type="ECO:0000256" key="3">
    <source>
        <dbReference type="ARBA" id="ARBA00038984"/>
    </source>
</evidence>
<evidence type="ECO:0000259" key="7">
    <source>
        <dbReference type="Pfam" id="PF22725"/>
    </source>
</evidence>
<dbReference type="KEGG" id="slb:AWJ20_2543"/>
<dbReference type="Pfam" id="PF01408">
    <property type="entry name" value="GFO_IDH_MocA"/>
    <property type="match status" value="1"/>
</dbReference>
<dbReference type="GO" id="GO:0000166">
    <property type="term" value="F:nucleotide binding"/>
    <property type="evidence" value="ECO:0007669"/>
    <property type="project" value="InterPro"/>
</dbReference>
<reference evidence="8 9" key="1">
    <citation type="submission" date="2016-02" db="EMBL/GenBank/DDBJ databases">
        <title>Complete genome sequence and transcriptome regulation of the pentose utilising yeast Sugiyamaella lignohabitans.</title>
        <authorList>
            <person name="Bellasio M."/>
            <person name="Peymann A."/>
            <person name="Valli M."/>
            <person name="Sipitzky M."/>
            <person name="Graf A."/>
            <person name="Sauer M."/>
            <person name="Marx H."/>
            <person name="Mattanovich D."/>
        </authorList>
    </citation>
    <scope>NUCLEOTIDE SEQUENCE [LARGE SCALE GENOMIC DNA]</scope>
    <source>
        <strain evidence="8 9">CBS 10342</strain>
    </source>
</reference>
<sequence>MSSPFNIKWGIFNTGNISESFVQDLLLYPPHTRGVTDVTHTVVAIGSGTSKAKAQALIDTTIATGDAKNVDVRDQLKNVKTYGSYEEVVKDENVDVVYISTPNALHYSCCLLALNNNKHVLLEKPFTANTAQAVHLSILAKQKNLFLMEAVWTKFFPQVLDLQKRLFEDRAIGKIRRISADLSRFAATDLTHKKYMPSLAGGTLLNQGMYALTWAFLFGYRDPENQHQLPIVRSIAVKNPQVDVDQSVGVFLVFPGSNTLCVATSSMDITTASGHSVLIEGDRGFVEIPRSANRPEYYKITIDGKTETVNFDVPGYGFYLEADSTARCIRDKIIDNPLCPLKETIELTSVMDQVRQQNGIRFPTDVEDLIY</sequence>
<dbReference type="Gene3D" id="3.30.360.10">
    <property type="entry name" value="Dihydrodipicolinate Reductase, domain 2"/>
    <property type="match status" value="1"/>
</dbReference>
<comment type="catalytic activity">
    <reaction evidence="5">
        <text>D-xylose + NADP(+) = D-xylono-1,5-lactone + NADPH + H(+)</text>
        <dbReference type="Rhea" id="RHEA:22000"/>
        <dbReference type="ChEBI" id="CHEBI:15378"/>
        <dbReference type="ChEBI" id="CHEBI:15867"/>
        <dbReference type="ChEBI" id="CHEBI:53455"/>
        <dbReference type="ChEBI" id="CHEBI:57783"/>
        <dbReference type="ChEBI" id="CHEBI:58349"/>
        <dbReference type="EC" id="1.1.1.179"/>
    </reaction>
</comment>
<protein>
    <recommendedName>
        <fullName evidence="3">D-xylose 1-dehydrogenase (NADP(+), D-xylono-1,5-lactone-forming)</fullName>
        <ecNumber evidence="3">1.1.1.179</ecNumber>
    </recommendedName>
    <alternativeName>
        <fullName evidence="4">D-xylose-NADP dehydrogenase</fullName>
    </alternativeName>
</protein>
<evidence type="ECO:0000256" key="4">
    <source>
        <dbReference type="ARBA" id="ARBA00042988"/>
    </source>
</evidence>
<name>A0A167F7W5_9ASCO</name>
<keyword evidence="2" id="KW-0560">Oxidoreductase</keyword>
<dbReference type="InterPro" id="IPR000683">
    <property type="entry name" value="Gfo/Idh/MocA-like_OxRdtase_N"/>
</dbReference>
<gene>
    <name evidence="8" type="ORF">AWJ20_2543</name>
</gene>
<dbReference type="Pfam" id="PF22725">
    <property type="entry name" value="GFO_IDH_MocA_C3"/>
    <property type="match status" value="1"/>
</dbReference>
<dbReference type="PANTHER" id="PTHR22604">
    <property type="entry name" value="OXIDOREDUCTASES"/>
    <property type="match status" value="1"/>
</dbReference>
<dbReference type="RefSeq" id="XP_018737403.1">
    <property type="nucleotide sequence ID" value="XM_018879491.1"/>
</dbReference>
<dbReference type="PANTHER" id="PTHR22604:SF105">
    <property type="entry name" value="TRANS-1,2-DIHYDROBENZENE-1,2-DIOL DEHYDROGENASE"/>
    <property type="match status" value="1"/>
</dbReference>
<dbReference type="EC" id="1.1.1.179" evidence="3"/>
<evidence type="ECO:0000256" key="1">
    <source>
        <dbReference type="ARBA" id="ARBA00010928"/>
    </source>
</evidence>
<dbReference type="SUPFAM" id="SSF55347">
    <property type="entry name" value="Glyceraldehyde-3-phosphate dehydrogenase-like, C-terminal domain"/>
    <property type="match status" value="1"/>
</dbReference>
<evidence type="ECO:0000256" key="2">
    <source>
        <dbReference type="ARBA" id="ARBA00023002"/>
    </source>
</evidence>
<dbReference type="AlphaFoldDB" id="A0A167F7W5"/>
<keyword evidence="9" id="KW-1185">Reference proteome</keyword>
<accession>A0A167F7W5</accession>
<dbReference type="OrthoDB" id="2129491at2759"/>
<dbReference type="InterPro" id="IPR055170">
    <property type="entry name" value="GFO_IDH_MocA-like_dom"/>
</dbReference>